<sequence length="153" mass="17528">MASFHHEKSVPFARMKAMWPTSNNFPVAKRACTAMSGREFRLARFYFVNFTKTKDAFSGEDVSIPQTHAIFALIMVTPIDSKHISVRTCEYQNRISLAFRQQDRLPLTGSRASFKIQTLTMAGRLSLTGKPLTTQLRYYVSPIWASWTKTRMP</sequence>
<dbReference type="RefSeq" id="XP_043045031.1">
    <property type="nucleotide sequence ID" value="XM_043180869.1"/>
</dbReference>
<comment type="caution">
    <text evidence="1">The sequence shown here is derived from an EMBL/GenBank/DDBJ whole genome shotgun (WGS) entry which is preliminary data.</text>
</comment>
<dbReference type="Proteomes" id="UP000812287">
    <property type="component" value="Unassembled WGS sequence"/>
</dbReference>
<dbReference type="GeneID" id="66103165"/>
<keyword evidence="2" id="KW-1185">Reference proteome</keyword>
<dbReference type="EMBL" id="MU250525">
    <property type="protein sequence ID" value="KAG7451531.1"/>
    <property type="molecule type" value="Genomic_DNA"/>
</dbReference>
<protein>
    <submittedName>
        <fullName evidence="1">Uncharacterized protein</fullName>
    </submittedName>
</protein>
<proteinExistence type="predicted"/>
<accession>A0A9P7W1E4</accession>
<organism evidence="1 2">
    <name type="scientific">Guyanagaster necrorhizus</name>
    <dbReference type="NCBI Taxonomy" id="856835"/>
    <lineage>
        <taxon>Eukaryota</taxon>
        <taxon>Fungi</taxon>
        <taxon>Dikarya</taxon>
        <taxon>Basidiomycota</taxon>
        <taxon>Agaricomycotina</taxon>
        <taxon>Agaricomycetes</taxon>
        <taxon>Agaricomycetidae</taxon>
        <taxon>Agaricales</taxon>
        <taxon>Marasmiineae</taxon>
        <taxon>Physalacriaceae</taxon>
        <taxon>Guyanagaster</taxon>
    </lineage>
</organism>
<evidence type="ECO:0000313" key="2">
    <source>
        <dbReference type="Proteomes" id="UP000812287"/>
    </source>
</evidence>
<name>A0A9P7W1E4_9AGAR</name>
<reference evidence="1" key="1">
    <citation type="submission" date="2020-11" db="EMBL/GenBank/DDBJ databases">
        <title>Adaptations for nitrogen fixation in a non-lichenized fungal sporocarp promotes dispersal by wood-feeding termites.</title>
        <authorList>
            <consortium name="DOE Joint Genome Institute"/>
            <person name="Koch R.A."/>
            <person name="Yoon G."/>
            <person name="Arayal U."/>
            <person name="Lail K."/>
            <person name="Amirebrahimi M."/>
            <person name="Labutti K."/>
            <person name="Lipzen A."/>
            <person name="Riley R."/>
            <person name="Barry K."/>
            <person name="Henrissat B."/>
            <person name="Grigoriev I.V."/>
            <person name="Herr J.R."/>
            <person name="Aime M.C."/>
        </authorList>
    </citation>
    <scope>NUCLEOTIDE SEQUENCE</scope>
    <source>
        <strain evidence="1">MCA 3950</strain>
    </source>
</reference>
<dbReference type="AlphaFoldDB" id="A0A9P7W1E4"/>
<gene>
    <name evidence="1" type="ORF">BT62DRAFT_431103</name>
</gene>
<evidence type="ECO:0000313" key="1">
    <source>
        <dbReference type="EMBL" id="KAG7451531.1"/>
    </source>
</evidence>